<dbReference type="AlphaFoldDB" id="A0A0B7BNZ2"/>
<proteinExistence type="predicted"/>
<reference evidence="1" key="1">
    <citation type="submission" date="2014-12" db="EMBL/GenBank/DDBJ databases">
        <title>Insight into the proteome of Arion vulgaris.</title>
        <authorList>
            <person name="Aradska J."/>
            <person name="Bulat T."/>
            <person name="Smidak R."/>
            <person name="Sarate P."/>
            <person name="Gangsoo J."/>
            <person name="Sialana F."/>
            <person name="Bilban M."/>
            <person name="Lubec G."/>
        </authorList>
    </citation>
    <scope>NUCLEOTIDE SEQUENCE</scope>
    <source>
        <tissue evidence="1">Skin</tissue>
    </source>
</reference>
<accession>A0A0B7BNZ2</accession>
<protein>
    <submittedName>
        <fullName evidence="1">Uncharacterized protein</fullName>
    </submittedName>
</protein>
<organism evidence="1">
    <name type="scientific">Arion vulgaris</name>
    <dbReference type="NCBI Taxonomy" id="1028688"/>
    <lineage>
        <taxon>Eukaryota</taxon>
        <taxon>Metazoa</taxon>
        <taxon>Spiralia</taxon>
        <taxon>Lophotrochozoa</taxon>
        <taxon>Mollusca</taxon>
        <taxon>Gastropoda</taxon>
        <taxon>Heterobranchia</taxon>
        <taxon>Euthyneura</taxon>
        <taxon>Panpulmonata</taxon>
        <taxon>Eupulmonata</taxon>
        <taxon>Stylommatophora</taxon>
        <taxon>Helicina</taxon>
        <taxon>Arionoidea</taxon>
        <taxon>Arionidae</taxon>
        <taxon>Arion</taxon>
    </lineage>
</organism>
<gene>
    <name evidence="1" type="primary">ORF197610</name>
</gene>
<sequence>MCGEPSKKIRVFSISQLRKLDIPICAARWENHERNPSRYINQHSTGVVSLKQTEIHTWEEIRAIMDMFNKDDPQINK</sequence>
<evidence type="ECO:0000313" key="1">
    <source>
        <dbReference type="EMBL" id="CEK93860.1"/>
    </source>
</evidence>
<dbReference type="EMBL" id="HACG01046995">
    <property type="protein sequence ID" value="CEK93860.1"/>
    <property type="molecule type" value="Transcribed_RNA"/>
</dbReference>
<name>A0A0B7BNZ2_9EUPU</name>